<evidence type="ECO:0000256" key="2">
    <source>
        <dbReference type="ARBA" id="ARBA00009272"/>
    </source>
</evidence>
<keyword evidence="6" id="KW-0282">Flagellum</keyword>
<evidence type="ECO:0000313" key="6">
    <source>
        <dbReference type="EMBL" id="PXX05263.1"/>
    </source>
</evidence>
<sequence length="112" mass="11764">MVPVNPITSALQQMQVMANEAANPESLDSSASVSSATSQVSFTELLQQSLAKVSASQASASGEMHAFELGASNVSLNSAKIDGAKAGIMFQQSLQIRNRLVSAYTDIMQTQL</sequence>
<evidence type="ECO:0000256" key="4">
    <source>
        <dbReference type="HAMAP-Rule" id="MF_00724"/>
    </source>
</evidence>
<dbReference type="Proteomes" id="UP000247515">
    <property type="component" value="Unassembled WGS sequence"/>
</dbReference>
<dbReference type="PANTHER" id="PTHR34653:SF1">
    <property type="entry name" value="FLAGELLAR HOOK-BASAL BODY COMPLEX PROTEIN FLIE"/>
    <property type="match status" value="1"/>
</dbReference>
<gene>
    <name evidence="4" type="primary">fliE</name>
    <name evidence="6" type="ORF">C7400_14212</name>
</gene>
<dbReference type="HAMAP" id="MF_00724">
    <property type="entry name" value="FliE"/>
    <property type="match status" value="1"/>
</dbReference>
<keyword evidence="3 4" id="KW-0975">Bacterial flagellum</keyword>
<dbReference type="NCBIfam" id="TIGR00205">
    <property type="entry name" value="fliE"/>
    <property type="match status" value="1"/>
</dbReference>
<proteinExistence type="inferred from homology"/>
<evidence type="ECO:0000256" key="5">
    <source>
        <dbReference type="NCBIfam" id="TIGR00205"/>
    </source>
</evidence>
<reference evidence="6 7" key="1">
    <citation type="submission" date="2018-05" db="EMBL/GenBank/DDBJ databases">
        <title>Genomic Encyclopedia of Type Strains, Phase IV (KMG-V): Genome sequencing to study the core and pangenomes of soil and plant-associated prokaryotes.</title>
        <authorList>
            <person name="Whitman W."/>
        </authorList>
    </citation>
    <scope>NUCLEOTIDE SEQUENCE [LARGE SCALE GENOMIC DNA]</scope>
    <source>
        <strain evidence="6 7">SIr-6563</strain>
    </source>
</reference>
<evidence type="ECO:0000256" key="1">
    <source>
        <dbReference type="ARBA" id="ARBA00004117"/>
    </source>
</evidence>
<keyword evidence="6" id="KW-0969">Cilium</keyword>
<protein>
    <recommendedName>
        <fullName evidence="4 5">Flagellar hook-basal body complex protein FliE</fullName>
    </recommendedName>
</protein>
<comment type="caution">
    <text evidence="6">The sequence shown here is derived from an EMBL/GenBank/DDBJ whole genome shotgun (WGS) entry which is preliminary data.</text>
</comment>
<evidence type="ECO:0000313" key="7">
    <source>
        <dbReference type="Proteomes" id="UP000247515"/>
    </source>
</evidence>
<keyword evidence="7" id="KW-1185">Reference proteome</keyword>
<name>A0ABX5MDU4_9BURK</name>
<dbReference type="PRINTS" id="PR01006">
    <property type="entry name" value="FLGHOOKFLIE"/>
</dbReference>
<keyword evidence="6" id="KW-0966">Cell projection</keyword>
<organism evidence="6 7">
    <name type="scientific">Paraburkholderia tropica</name>
    <dbReference type="NCBI Taxonomy" id="92647"/>
    <lineage>
        <taxon>Bacteria</taxon>
        <taxon>Pseudomonadati</taxon>
        <taxon>Pseudomonadota</taxon>
        <taxon>Betaproteobacteria</taxon>
        <taxon>Burkholderiales</taxon>
        <taxon>Burkholderiaceae</taxon>
        <taxon>Paraburkholderia</taxon>
    </lineage>
</organism>
<comment type="similarity">
    <text evidence="2 4">Belongs to the FliE family.</text>
</comment>
<comment type="subcellular location">
    <subcellularLocation>
        <location evidence="1 4">Bacterial flagellum basal body</location>
    </subcellularLocation>
</comment>
<evidence type="ECO:0000256" key="3">
    <source>
        <dbReference type="ARBA" id="ARBA00023143"/>
    </source>
</evidence>
<dbReference type="EMBL" id="QJJV01000042">
    <property type="protein sequence ID" value="PXX05263.1"/>
    <property type="molecule type" value="Genomic_DNA"/>
</dbReference>
<dbReference type="PANTHER" id="PTHR34653">
    <property type="match status" value="1"/>
</dbReference>
<accession>A0ABX5MDU4</accession>
<dbReference type="Pfam" id="PF02049">
    <property type="entry name" value="FliE"/>
    <property type="match status" value="1"/>
</dbReference>
<dbReference type="InterPro" id="IPR001624">
    <property type="entry name" value="FliE"/>
</dbReference>